<accession>A0ABY4F2S1</accession>
<reference evidence="4 5" key="1">
    <citation type="submission" date="2022-04" db="EMBL/GenBank/DDBJ databases">
        <title>Hymenobacter sp. isolated from the air.</title>
        <authorList>
            <person name="Won M."/>
            <person name="Lee C.-M."/>
            <person name="Woen H.-Y."/>
            <person name="Kwon S.-W."/>
        </authorList>
    </citation>
    <scope>NUCLEOTIDE SEQUENCE [LARGE SCALE GENOMIC DNA]</scope>
    <source>
        <strain evidence="5">5116 S-27</strain>
    </source>
</reference>
<dbReference type="InterPro" id="IPR041607">
    <property type="entry name" value="HU-HIG"/>
</dbReference>
<dbReference type="Gene3D" id="4.10.520.10">
    <property type="entry name" value="IHF-like DNA-binding proteins"/>
    <property type="match status" value="1"/>
</dbReference>
<dbReference type="RefSeq" id="WP_244714048.1">
    <property type="nucleotide sequence ID" value="NZ_CP095049.1"/>
</dbReference>
<dbReference type="NCBIfam" id="TIGR01201">
    <property type="entry name" value="HU_rel"/>
    <property type="match status" value="1"/>
</dbReference>
<dbReference type="GO" id="GO:0003677">
    <property type="term" value="F:DNA binding"/>
    <property type="evidence" value="ECO:0007669"/>
    <property type="project" value="UniProtKB-KW"/>
</dbReference>
<proteinExistence type="predicted"/>
<name>A0ABY4F2S1_9BACT</name>
<feature type="domain" description="HU" evidence="3">
    <location>
        <begin position="1"/>
        <end position="125"/>
    </location>
</feature>
<feature type="region of interest" description="Disordered" evidence="2">
    <location>
        <begin position="128"/>
        <end position="149"/>
    </location>
</feature>
<protein>
    <submittedName>
        <fullName evidence="4">HU family DNA-binding protein</fullName>
    </submittedName>
</protein>
<keyword evidence="5" id="KW-1185">Reference proteome</keyword>
<evidence type="ECO:0000259" key="3">
    <source>
        <dbReference type="Pfam" id="PF18291"/>
    </source>
</evidence>
<evidence type="ECO:0000256" key="2">
    <source>
        <dbReference type="SAM" id="MobiDB-lite"/>
    </source>
</evidence>
<dbReference type="SUPFAM" id="SSF47729">
    <property type="entry name" value="IHF-like DNA-binding proteins"/>
    <property type="match status" value="1"/>
</dbReference>
<gene>
    <name evidence="4" type="ORF">MUN80_14475</name>
</gene>
<dbReference type="InterPro" id="IPR010992">
    <property type="entry name" value="IHF-like_DNA-bd_dom_sf"/>
</dbReference>
<evidence type="ECO:0000313" key="5">
    <source>
        <dbReference type="Proteomes" id="UP000831785"/>
    </source>
</evidence>
<organism evidence="4 5">
    <name type="scientific">Hymenobacter cellulosivorans</name>
    <dbReference type="NCBI Taxonomy" id="2932249"/>
    <lineage>
        <taxon>Bacteria</taxon>
        <taxon>Pseudomonadati</taxon>
        <taxon>Bacteroidota</taxon>
        <taxon>Cytophagia</taxon>
        <taxon>Cytophagales</taxon>
        <taxon>Hymenobacteraceae</taxon>
        <taxon>Hymenobacter</taxon>
    </lineage>
</organism>
<keyword evidence="1 4" id="KW-0238">DNA-binding</keyword>
<dbReference type="EMBL" id="CP095049">
    <property type="protein sequence ID" value="UOQ50963.1"/>
    <property type="molecule type" value="Genomic_DNA"/>
</dbReference>
<dbReference type="InterPro" id="IPR005902">
    <property type="entry name" value="HU_DNA-bd_put"/>
</dbReference>
<dbReference type="Proteomes" id="UP000831785">
    <property type="component" value="Chromosome"/>
</dbReference>
<dbReference type="Pfam" id="PF18291">
    <property type="entry name" value="HU-HIG"/>
    <property type="match status" value="1"/>
</dbReference>
<evidence type="ECO:0000313" key="4">
    <source>
        <dbReference type="EMBL" id="UOQ50963.1"/>
    </source>
</evidence>
<sequence length="149" mass="16175">MPIEYSLAERRNPAKPNEAKKFYPVARSQGETSVRDMAGRINEMSTVSTVDVMAVLEAFFQTVPRELAAGRIVRFGDFGSFSVSLQGQGADSEKEFSSALIDNVKVVFRPGKLFASAMQGAQLRRVAAPSADSVARAARRKASEADSRT</sequence>
<evidence type="ECO:0000256" key="1">
    <source>
        <dbReference type="ARBA" id="ARBA00023125"/>
    </source>
</evidence>